<dbReference type="PROSITE" id="PS50158">
    <property type="entry name" value="ZF_CCHC"/>
    <property type="match status" value="1"/>
</dbReference>
<dbReference type="PANTHER" id="PTHR31286:SF178">
    <property type="entry name" value="DUF4283 DOMAIN-CONTAINING PROTEIN"/>
    <property type="match status" value="1"/>
</dbReference>
<accession>A0AAW2TXN5</accession>
<evidence type="ECO:0000259" key="3">
    <source>
        <dbReference type="PROSITE" id="PS50158"/>
    </source>
</evidence>
<feature type="region of interest" description="Disordered" evidence="2">
    <location>
        <begin position="268"/>
        <end position="347"/>
    </location>
</feature>
<dbReference type="InterPro" id="IPR025836">
    <property type="entry name" value="Zn_knuckle_CX2CX4HX4C"/>
</dbReference>
<keyword evidence="1" id="KW-0863">Zinc-finger</keyword>
<dbReference type="InterPro" id="IPR001878">
    <property type="entry name" value="Znf_CCHC"/>
</dbReference>
<reference evidence="4" key="2">
    <citation type="journal article" date="2024" name="Plant">
        <title>Genomic evolution and insights into agronomic trait innovations of Sesamum species.</title>
        <authorList>
            <person name="Miao H."/>
            <person name="Wang L."/>
            <person name="Qu L."/>
            <person name="Liu H."/>
            <person name="Sun Y."/>
            <person name="Le M."/>
            <person name="Wang Q."/>
            <person name="Wei S."/>
            <person name="Zheng Y."/>
            <person name="Lin W."/>
            <person name="Duan Y."/>
            <person name="Cao H."/>
            <person name="Xiong S."/>
            <person name="Wang X."/>
            <person name="Wei L."/>
            <person name="Li C."/>
            <person name="Ma Q."/>
            <person name="Ju M."/>
            <person name="Zhao R."/>
            <person name="Li G."/>
            <person name="Mu C."/>
            <person name="Tian Q."/>
            <person name="Mei H."/>
            <person name="Zhang T."/>
            <person name="Gao T."/>
            <person name="Zhang H."/>
        </authorList>
    </citation>
    <scope>NUCLEOTIDE SEQUENCE</scope>
    <source>
        <strain evidence="4">G02</strain>
    </source>
</reference>
<dbReference type="SUPFAM" id="SSF57756">
    <property type="entry name" value="Retrovirus zinc finger-like domains"/>
    <property type="match status" value="1"/>
</dbReference>
<dbReference type="Pfam" id="PF14392">
    <property type="entry name" value="zf-CCHC_4"/>
    <property type="match status" value="1"/>
</dbReference>
<keyword evidence="1" id="KW-0479">Metal-binding</keyword>
<feature type="region of interest" description="Disordered" evidence="2">
    <location>
        <begin position="240"/>
        <end position="259"/>
    </location>
</feature>
<dbReference type="GO" id="GO:0008270">
    <property type="term" value="F:zinc ion binding"/>
    <property type="evidence" value="ECO:0007669"/>
    <property type="project" value="UniProtKB-KW"/>
</dbReference>
<evidence type="ECO:0000256" key="1">
    <source>
        <dbReference type="PROSITE-ProRule" id="PRU00047"/>
    </source>
</evidence>
<feature type="compositionally biased region" description="Polar residues" evidence="2">
    <location>
        <begin position="268"/>
        <end position="319"/>
    </location>
</feature>
<sequence>MEMREISTNRYLFRFNHPIDRTRTMERSPWNFDRNILILNEMELEDNPQDINLNWCAFFIQVQGLPLRQMTAEVARYIWDRLGKFIEVDQGGQGWGSTMRIRVLLDVRQPLKRIMRLRSSTGETQQIWLLYERLPNFCYICGVLGHIAKSCPKQYEEGYIDPGENTQYGSWMRAPTPRPSFRGTIGISNGAMEGSGRGYGGPSMRGAAIFDPSPTLTPMMRSVGETCGIENQSVPRLTEKHNNTHTGMQHGVSGNVPTNEELRRGLTTTQPEHNSQLNKLTPQSSHQSTQLNSPIQPIPNSHPLQPSPHTLNPHQSHPIQLNPHWLKEPHLGPLMTNPSPEPTPPIPNNDSTILSHTSPNPILLSSPEIPHVNHIT</sequence>
<comment type="caution">
    <text evidence="4">The sequence shown here is derived from an EMBL/GenBank/DDBJ whole genome shotgun (WGS) entry which is preliminary data.</text>
</comment>
<keyword evidence="1" id="KW-0862">Zinc</keyword>
<dbReference type="EMBL" id="JACGWJ010000007">
    <property type="protein sequence ID" value="KAL0409479.1"/>
    <property type="molecule type" value="Genomic_DNA"/>
</dbReference>
<name>A0AAW2TXN5_SESRA</name>
<feature type="domain" description="CCHC-type" evidence="3">
    <location>
        <begin position="138"/>
        <end position="153"/>
    </location>
</feature>
<dbReference type="InterPro" id="IPR036875">
    <property type="entry name" value="Znf_CCHC_sf"/>
</dbReference>
<gene>
    <name evidence="4" type="ORF">Sradi_1882300</name>
</gene>
<protein>
    <recommendedName>
        <fullName evidence="3">CCHC-type domain-containing protein</fullName>
    </recommendedName>
</protein>
<dbReference type="AlphaFoldDB" id="A0AAW2TXN5"/>
<reference evidence="4" key="1">
    <citation type="submission" date="2020-06" db="EMBL/GenBank/DDBJ databases">
        <authorList>
            <person name="Li T."/>
            <person name="Hu X."/>
            <person name="Zhang T."/>
            <person name="Song X."/>
            <person name="Zhang H."/>
            <person name="Dai N."/>
            <person name="Sheng W."/>
            <person name="Hou X."/>
            <person name="Wei L."/>
        </authorList>
    </citation>
    <scope>NUCLEOTIDE SEQUENCE</scope>
    <source>
        <strain evidence="4">G02</strain>
        <tissue evidence="4">Leaf</tissue>
    </source>
</reference>
<dbReference type="PANTHER" id="PTHR31286">
    <property type="entry name" value="GLYCINE-RICH CELL WALL STRUCTURAL PROTEIN 1.8-LIKE"/>
    <property type="match status" value="1"/>
</dbReference>
<evidence type="ECO:0000256" key="2">
    <source>
        <dbReference type="SAM" id="MobiDB-lite"/>
    </source>
</evidence>
<organism evidence="4">
    <name type="scientific">Sesamum radiatum</name>
    <name type="common">Black benniseed</name>
    <dbReference type="NCBI Taxonomy" id="300843"/>
    <lineage>
        <taxon>Eukaryota</taxon>
        <taxon>Viridiplantae</taxon>
        <taxon>Streptophyta</taxon>
        <taxon>Embryophyta</taxon>
        <taxon>Tracheophyta</taxon>
        <taxon>Spermatophyta</taxon>
        <taxon>Magnoliopsida</taxon>
        <taxon>eudicotyledons</taxon>
        <taxon>Gunneridae</taxon>
        <taxon>Pentapetalae</taxon>
        <taxon>asterids</taxon>
        <taxon>lamiids</taxon>
        <taxon>Lamiales</taxon>
        <taxon>Pedaliaceae</taxon>
        <taxon>Sesamum</taxon>
    </lineage>
</organism>
<dbReference type="InterPro" id="IPR040256">
    <property type="entry name" value="At4g02000-like"/>
</dbReference>
<proteinExistence type="predicted"/>
<evidence type="ECO:0000313" key="4">
    <source>
        <dbReference type="EMBL" id="KAL0409479.1"/>
    </source>
</evidence>
<dbReference type="GO" id="GO:0003676">
    <property type="term" value="F:nucleic acid binding"/>
    <property type="evidence" value="ECO:0007669"/>
    <property type="project" value="InterPro"/>
</dbReference>
<dbReference type="SMART" id="SM00343">
    <property type="entry name" value="ZnF_C2HC"/>
    <property type="match status" value="1"/>
</dbReference>